<dbReference type="EMBL" id="JAVRHX010000002">
    <property type="protein sequence ID" value="MDT0595161.1"/>
    <property type="molecule type" value="Genomic_DNA"/>
</dbReference>
<reference evidence="6 7" key="1">
    <citation type="submission" date="2023-09" db="EMBL/GenBank/DDBJ databases">
        <authorList>
            <person name="Rey-Velasco X."/>
        </authorList>
    </citation>
    <scope>NUCLEOTIDE SEQUENCE [LARGE SCALE GENOMIC DNA]</scope>
    <source>
        <strain evidence="6 7">P117</strain>
    </source>
</reference>
<comment type="caution">
    <text evidence="6">The sequence shown here is derived from an EMBL/GenBank/DDBJ whole genome shotgun (WGS) entry which is preliminary data.</text>
</comment>
<dbReference type="PANTHER" id="PTHR10272">
    <property type="entry name" value="PLATELET-ACTIVATING FACTOR ACETYLHYDROLASE"/>
    <property type="match status" value="1"/>
</dbReference>
<dbReference type="Proteomes" id="UP001253545">
    <property type="component" value="Unassembled WGS sequence"/>
</dbReference>
<gene>
    <name evidence="6" type="ORF">RM552_09925</name>
</gene>
<evidence type="ECO:0000313" key="6">
    <source>
        <dbReference type="EMBL" id="MDT0595161.1"/>
    </source>
</evidence>
<dbReference type="RefSeq" id="WP_311368676.1">
    <property type="nucleotide sequence ID" value="NZ_JAVRHX010000002.1"/>
</dbReference>
<keyword evidence="4" id="KW-0732">Signal</keyword>
<feature type="domain" description="PET hydrolase/cutinase-like" evidence="5">
    <location>
        <begin position="129"/>
        <end position="245"/>
    </location>
</feature>
<dbReference type="Gene3D" id="3.40.50.1820">
    <property type="entry name" value="alpha/beta hydrolase"/>
    <property type="match status" value="1"/>
</dbReference>
<feature type="signal peptide" evidence="4">
    <location>
        <begin position="1"/>
        <end position="27"/>
    </location>
</feature>
<evidence type="ECO:0000256" key="4">
    <source>
        <dbReference type="SAM" id="SignalP"/>
    </source>
</evidence>
<evidence type="ECO:0000256" key="2">
    <source>
        <dbReference type="ARBA" id="ARBA00022963"/>
    </source>
</evidence>
<dbReference type="PANTHER" id="PTHR10272:SF0">
    <property type="entry name" value="PLATELET-ACTIVATING FACTOR ACETYLHYDROLASE"/>
    <property type="match status" value="1"/>
</dbReference>
<accession>A0ABU2ZRY2</accession>
<keyword evidence="2" id="KW-0442">Lipid degradation</keyword>
<keyword evidence="1 6" id="KW-0378">Hydrolase</keyword>
<sequence length="455" mass="50102">MNTYFCIRALIISIQSSLLLISSFVHANNHIDFIRPDAPELAAYGEHKIGVKTLHFINPNQIDVLNIDTNNNTLPTYDRPLTIELWYPAAETAKGDTILKVYMRDGKKVINLHGKAIRDAESLSTEVAFPLVIISHGYPGNRFLMAHLAENIASKGFVVASIDHTDSTYRHVLPQNQMSDKGNPRAHFASTLLNRSLDQEATLNFLANESSNANSFLHNKIDTNNVAVVGYSMGGYGALITAGASVNPALVSSPIAPPQKLLSIFTESSPKQAQRPDTRIKTIITFAPWGKNHQVWEDSSLAKVSLPSLIIGGSLDDVSGYENGIRAIWEQMTSSTRALLTFENANHSAGAPMPAPEESYVYDNDLGIYISDHYTDPVWDSARMNNISQHFVSAWLAVYLKGDEGAKAYLALTPESKDGVWSKNSNGETTPNHTYWQGFKNRTAAGLRFETLVPK</sequence>
<evidence type="ECO:0000259" key="5">
    <source>
        <dbReference type="Pfam" id="PF12740"/>
    </source>
</evidence>
<dbReference type="InterPro" id="IPR041127">
    <property type="entry name" value="PET_hydrolase/cutinase-like"/>
</dbReference>
<protein>
    <submittedName>
        <fullName evidence="6">Dienelactone hydrolase</fullName>
    </submittedName>
</protein>
<evidence type="ECO:0000256" key="3">
    <source>
        <dbReference type="ARBA" id="ARBA00023098"/>
    </source>
</evidence>
<name>A0ABU2ZRY2_9ALTE</name>
<dbReference type="GO" id="GO:0016787">
    <property type="term" value="F:hydrolase activity"/>
    <property type="evidence" value="ECO:0007669"/>
    <property type="project" value="UniProtKB-KW"/>
</dbReference>
<feature type="chain" id="PRO_5045764063" evidence="4">
    <location>
        <begin position="28"/>
        <end position="455"/>
    </location>
</feature>
<organism evidence="6 7">
    <name type="scientific">Glaciecola petra</name>
    <dbReference type="NCBI Taxonomy" id="3075602"/>
    <lineage>
        <taxon>Bacteria</taxon>
        <taxon>Pseudomonadati</taxon>
        <taxon>Pseudomonadota</taxon>
        <taxon>Gammaproteobacteria</taxon>
        <taxon>Alteromonadales</taxon>
        <taxon>Alteromonadaceae</taxon>
        <taxon>Glaciecola</taxon>
    </lineage>
</organism>
<proteinExistence type="predicted"/>
<evidence type="ECO:0000313" key="7">
    <source>
        <dbReference type="Proteomes" id="UP001253545"/>
    </source>
</evidence>
<keyword evidence="7" id="KW-1185">Reference proteome</keyword>
<dbReference type="InterPro" id="IPR029058">
    <property type="entry name" value="AB_hydrolase_fold"/>
</dbReference>
<dbReference type="Pfam" id="PF12740">
    <property type="entry name" value="PETase"/>
    <property type="match status" value="1"/>
</dbReference>
<dbReference type="SUPFAM" id="SSF53474">
    <property type="entry name" value="alpha/beta-Hydrolases"/>
    <property type="match status" value="1"/>
</dbReference>
<evidence type="ECO:0000256" key="1">
    <source>
        <dbReference type="ARBA" id="ARBA00022801"/>
    </source>
</evidence>
<keyword evidence="3" id="KW-0443">Lipid metabolism</keyword>